<keyword evidence="4" id="KW-0862">Zinc</keyword>
<evidence type="ECO:0000259" key="6">
    <source>
        <dbReference type="SMART" id="SM00829"/>
    </source>
</evidence>
<reference evidence="7" key="1">
    <citation type="journal article" date="2014" name="Int. J. Syst. Evol. Microbiol.">
        <title>Complete genome sequence of Corynebacterium casei LMG S-19264T (=DSM 44701T), isolated from a smear-ripened cheese.</title>
        <authorList>
            <consortium name="US DOE Joint Genome Institute (JGI-PGF)"/>
            <person name="Walter F."/>
            <person name="Albersmeier A."/>
            <person name="Kalinowski J."/>
            <person name="Ruckert C."/>
        </authorList>
    </citation>
    <scope>NUCLEOTIDE SEQUENCE</scope>
    <source>
        <strain evidence="7">CGMCC 4.3508</strain>
    </source>
</reference>
<evidence type="ECO:0000256" key="5">
    <source>
        <dbReference type="ARBA" id="ARBA00023002"/>
    </source>
</evidence>
<evidence type="ECO:0000256" key="1">
    <source>
        <dbReference type="ARBA" id="ARBA00001947"/>
    </source>
</evidence>
<dbReference type="SUPFAM" id="SSF51735">
    <property type="entry name" value="NAD(P)-binding Rossmann-fold domains"/>
    <property type="match status" value="1"/>
</dbReference>
<dbReference type="InterPro" id="IPR013149">
    <property type="entry name" value="ADH-like_C"/>
</dbReference>
<name>A0A917RK80_9NOCA</name>
<evidence type="ECO:0000313" key="7">
    <source>
        <dbReference type="EMBL" id="GGL11850.1"/>
    </source>
</evidence>
<reference evidence="7" key="2">
    <citation type="submission" date="2020-09" db="EMBL/GenBank/DDBJ databases">
        <authorList>
            <person name="Sun Q."/>
            <person name="Zhou Y."/>
        </authorList>
    </citation>
    <scope>NUCLEOTIDE SEQUENCE</scope>
    <source>
        <strain evidence="7">CGMCC 4.3508</strain>
    </source>
</reference>
<dbReference type="Pfam" id="PF08240">
    <property type="entry name" value="ADH_N"/>
    <property type="match status" value="1"/>
</dbReference>
<dbReference type="PANTHER" id="PTHR43350:SF17">
    <property type="entry name" value="NAD-DEPENDENT ALCOHOL DEHYDROGENASE"/>
    <property type="match status" value="1"/>
</dbReference>
<dbReference type="AlphaFoldDB" id="A0A917RK80"/>
<dbReference type="Gene3D" id="3.40.50.720">
    <property type="entry name" value="NAD(P)-binding Rossmann-like Domain"/>
    <property type="match status" value="1"/>
</dbReference>
<keyword evidence="3" id="KW-0479">Metal-binding</keyword>
<dbReference type="InterPro" id="IPR020843">
    <property type="entry name" value="ER"/>
</dbReference>
<evidence type="ECO:0000256" key="3">
    <source>
        <dbReference type="ARBA" id="ARBA00022723"/>
    </source>
</evidence>
<gene>
    <name evidence="7" type="ORF">GCM10011588_27810</name>
</gene>
<dbReference type="PANTHER" id="PTHR43350">
    <property type="entry name" value="NAD-DEPENDENT ALCOHOL DEHYDROGENASE"/>
    <property type="match status" value="1"/>
</dbReference>
<dbReference type="InterPro" id="IPR036291">
    <property type="entry name" value="NAD(P)-bd_dom_sf"/>
</dbReference>
<dbReference type="InterPro" id="IPR013154">
    <property type="entry name" value="ADH-like_N"/>
</dbReference>
<protein>
    <submittedName>
        <fullName evidence="7">Oxidoreductase</fullName>
    </submittedName>
</protein>
<sequence length="348" mass="35814">MKALKYLGVRNIGFVEVPVPEPGPGQVLLKVRACGVCHTDVSFRDRPSLAVEPGLTLGHEISGRVESVGPDTDAAPLGSEVVVHTIWSCGECRRCVRGLQNACVGTGSRLIPPQGPGTRYDGGMAEYVVVPAGAVVGAAGIAPELAAVLPDAATVPYHAIDSSRDLLDSGASVLVLGVGGLGQFAVSILRAITPARVVVVDIRDSALDAVRDQVDTVLNADSDDLADKVSAATGGYGPDLVLDFVGTDTTLGLAARTVAPYGTIWVPGQAGGSLTLEADRTTTVVPRGVAVVSRPYGGTRQNLLEVVSLAGSGLISAPITTYPFDDALRAFDDLSSGRVIGRPVLTMQ</sequence>
<dbReference type="SMART" id="SM00829">
    <property type="entry name" value="PKS_ER"/>
    <property type="match status" value="1"/>
</dbReference>
<dbReference type="Pfam" id="PF00107">
    <property type="entry name" value="ADH_zinc_N"/>
    <property type="match status" value="1"/>
</dbReference>
<dbReference type="SUPFAM" id="SSF50129">
    <property type="entry name" value="GroES-like"/>
    <property type="match status" value="1"/>
</dbReference>
<organism evidence="7 8">
    <name type="scientific">Nocardia jinanensis</name>
    <dbReference type="NCBI Taxonomy" id="382504"/>
    <lineage>
        <taxon>Bacteria</taxon>
        <taxon>Bacillati</taxon>
        <taxon>Actinomycetota</taxon>
        <taxon>Actinomycetes</taxon>
        <taxon>Mycobacteriales</taxon>
        <taxon>Nocardiaceae</taxon>
        <taxon>Nocardia</taxon>
    </lineage>
</organism>
<keyword evidence="8" id="KW-1185">Reference proteome</keyword>
<dbReference type="Gene3D" id="3.90.180.10">
    <property type="entry name" value="Medium-chain alcohol dehydrogenases, catalytic domain"/>
    <property type="match status" value="1"/>
</dbReference>
<evidence type="ECO:0000256" key="4">
    <source>
        <dbReference type="ARBA" id="ARBA00022833"/>
    </source>
</evidence>
<comment type="cofactor">
    <cofactor evidence="1">
        <name>Zn(2+)</name>
        <dbReference type="ChEBI" id="CHEBI:29105"/>
    </cofactor>
</comment>
<feature type="domain" description="Enoyl reductase (ER)" evidence="6">
    <location>
        <begin position="8"/>
        <end position="345"/>
    </location>
</feature>
<keyword evidence="5" id="KW-0560">Oxidoreductase</keyword>
<evidence type="ECO:0000313" key="8">
    <source>
        <dbReference type="Proteomes" id="UP000638263"/>
    </source>
</evidence>
<dbReference type="InterPro" id="IPR011032">
    <property type="entry name" value="GroES-like_sf"/>
</dbReference>
<dbReference type="EMBL" id="BMMH01000005">
    <property type="protein sequence ID" value="GGL11850.1"/>
    <property type="molecule type" value="Genomic_DNA"/>
</dbReference>
<dbReference type="GO" id="GO:0046872">
    <property type="term" value="F:metal ion binding"/>
    <property type="evidence" value="ECO:0007669"/>
    <property type="project" value="UniProtKB-KW"/>
</dbReference>
<proteinExistence type="inferred from homology"/>
<dbReference type="GO" id="GO:0016491">
    <property type="term" value="F:oxidoreductase activity"/>
    <property type="evidence" value="ECO:0007669"/>
    <property type="project" value="UniProtKB-KW"/>
</dbReference>
<dbReference type="Proteomes" id="UP000638263">
    <property type="component" value="Unassembled WGS sequence"/>
</dbReference>
<evidence type="ECO:0000256" key="2">
    <source>
        <dbReference type="ARBA" id="ARBA00008072"/>
    </source>
</evidence>
<comment type="caution">
    <text evidence="7">The sequence shown here is derived from an EMBL/GenBank/DDBJ whole genome shotgun (WGS) entry which is preliminary data.</text>
</comment>
<accession>A0A917RK80</accession>
<comment type="similarity">
    <text evidence="2">Belongs to the zinc-containing alcohol dehydrogenase family.</text>
</comment>